<reference evidence="2 3" key="1">
    <citation type="submission" date="2019-03" db="EMBL/GenBank/DDBJ databases">
        <title>First draft genome of Liparis tanakae, snailfish: a comprehensive survey of snailfish specific genes.</title>
        <authorList>
            <person name="Kim W."/>
            <person name="Song I."/>
            <person name="Jeong J.-H."/>
            <person name="Kim D."/>
            <person name="Kim S."/>
            <person name="Ryu S."/>
            <person name="Song J.Y."/>
            <person name="Lee S.K."/>
        </authorList>
    </citation>
    <scope>NUCLEOTIDE SEQUENCE [LARGE SCALE GENOMIC DNA]</scope>
    <source>
        <tissue evidence="2">Muscle</tissue>
    </source>
</reference>
<sequence>MRRDLQAPPARHRSFYQPRPRWHSAGGVLTPPLMRNRKEGKGGKRVAAAAYRALTVSLSATFSVGLMWQKNGAKDLVPQSDRTPCVLPRGQRTAVLRSGGGGVDVGGGGGVDVGLLLLRPQRNTHTRMLQPTALNTLSPACRAAQAA</sequence>
<evidence type="ECO:0000313" key="2">
    <source>
        <dbReference type="EMBL" id="TNN63551.1"/>
    </source>
</evidence>
<feature type="region of interest" description="Disordered" evidence="1">
    <location>
        <begin position="1"/>
        <end position="28"/>
    </location>
</feature>
<proteinExistence type="predicted"/>
<accession>A0A4Z2HD42</accession>
<dbReference type="Proteomes" id="UP000314294">
    <property type="component" value="Unassembled WGS sequence"/>
</dbReference>
<gene>
    <name evidence="2" type="ORF">EYF80_026203</name>
</gene>
<protein>
    <submittedName>
        <fullName evidence="2">Uncharacterized protein</fullName>
    </submittedName>
</protein>
<evidence type="ECO:0000256" key="1">
    <source>
        <dbReference type="SAM" id="MobiDB-lite"/>
    </source>
</evidence>
<name>A0A4Z2HD42_9TELE</name>
<comment type="caution">
    <text evidence="2">The sequence shown here is derived from an EMBL/GenBank/DDBJ whole genome shotgun (WGS) entry which is preliminary data.</text>
</comment>
<dbReference type="EMBL" id="SRLO01000270">
    <property type="protein sequence ID" value="TNN63551.1"/>
    <property type="molecule type" value="Genomic_DNA"/>
</dbReference>
<organism evidence="2 3">
    <name type="scientific">Liparis tanakae</name>
    <name type="common">Tanaka's snailfish</name>
    <dbReference type="NCBI Taxonomy" id="230148"/>
    <lineage>
        <taxon>Eukaryota</taxon>
        <taxon>Metazoa</taxon>
        <taxon>Chordata</taxon>
        <taxon>Craniata</taxon>
        <taxon>Vertebrata</taxon>
        <taxon>Euteleostomi</taxon>
        <taxon>Actinopterygii</taxon>
        <taxon>Neopterygii</taxon>
        <taxon>Teleostei</taxon>
        <taxon>Neoteleostei</taxon>
        <taxon>Acanthomorphata</taxon>
        <taxon>Eupercaria</taxon>
        <taxon>Perciformes</taxon>
        <taxon>Cottioidei</taxon>
        <taxon>Cottales</taxon>
        <taxon>Liparidae</taxon>
        <taxon>Liparis</taxon>
    </lineage>
</organism>
<dbReference type="AlphaFoldDB" id="A0A4Z2HD42"/>
<keyword evidence="3" id="KW-1185">Reference proteome</keyword>
<evidence type="ECO:0000313" key="3">
    <source>
        <dbReference type="Proteomes" id="UP000314294"/>
    </source>
</evidence>